<gene>
    <name evidence="4" type="ORF">MAR_018483</name>
</gene>
<dbReference type="SMART" id="SM00248">
    <property type="entry name" value="ANK"/>
    <property type="match status" value="1"/>
</dbReference>
<protein>
    <submittedName>
        <fullName evidence="4">Uncharacterized protein</fullName>
    </submittedName>
</protein>
<dbReference type="Gene3D" id="1.25.40.20">
    <property type="entry name" value="Ankyrin repeat-containing domain"/>
    <property type="match status" value="1"/>
</dbReference>
<organism evidence="4 5">
    <name type="scientific">Mya arenaria</name>
    <name type="common">Soft-shell clam</name>
    <dbReference type="NCBI Taxonomy" id="6604"/>
    <lineage>
        <taxon>Eukaryota</taxon>
        <taxon>Metazoa</taxon>
        <taxon>Spiralia</taxon>
        <taxon>Lophotrochozoa</taxon>
        <taxon>Mollusca</taxon>
        <taxon>Bivalvia</taxon>
        <taxon>Autobranchia</taxon>
        <taxon>Heteroconchia</taxon>
        <taxon>Euheterodonta</taxon>
        <taxon>Imparidentia</taxon>
        <taxon>Neoheterodontei</taxon>
        <taxon>Myida</taxon>
        <taxon>Myoidea</taxon>
        <taxon>Myidae</taxon>
        <taxon>Mya</taxon>
    </lineage>
</organism>
<name>A0ABY7EES3_MYAAR</name>
<keyword evidence="1" id="KW-0677">Repeat</keyword>
<evidence type="ECO:0000256" key="2">
    <source>
        <dbReference type="ARBA" id="ARBA00023043"/>
    </source>
</evidence>
<dbReference type="InterPro" id="IPR036770">
    <property type="entry name" value="Ankyrin_rpt-contain_sf"/>
</dbReference>
<dbReference type="SUPFAM" id="SSF48403">
    <property type="entry name" value="Ankyrin repeat"/>
    <property type="match status" value="1"/>
</dbReference>
<dbReference type="PROSITE" id="PS50088">
    <property type="entry name" value="ANK_REPEAT"/>
    <property type="match status" value="1"/>
</dbReference>
<proteinExistence type="predicted"/>
<evidence type="ECO:0000256" key="1">
    <source>
        <dbReference type="ARBA" id="ARBA00022737"/>
    </source>
</evidence>
<keyword evidence="5" id="KW-1185">Reference proteome</keyword>
<dbReference type="PANTHER" id="PTHR24171">
    <property type="entry name" value="ANKYRIN REPEAT DOMAIN-CONTAINING PROTEIN 39-RELATED"/>
    <property type="match status" value="1"/>
</dbReference>
<dbReference type="PROSITE" id="PS50297">
    <property type="entry name" value="ANK_REP_REGION"/>
    <property type="match status" value="1"/>
</dbReference>
<feature type="repeat" description="ANK" evidence="3">
    <location>
        <begin position="53"/>
        <end position="83"/>
    </location>
</feature>
<reference evidence="4" key="1">
    <citation type="submission" date="2022-11" db="EMBL/GenBank/DDBJ databases">
        <title>Centuries of genome instability and evolution in soft-shell clam transmissible cancer (bioRxiv).</title>
        <authorList>
            <person name="Hart S.F.M."/>
            <person name="Yonemitsu M.A."/>
            <person name="Giersch R.M."/>
            <person name="Beal B.F."/>
            <person name="Arriagada G."/>
            <person name="Davis B.W."/>
            <person name="Ostrander E.A."/>
            <person name="Goff S.P."/>
            <person name="Metzger M.J."/>
        </authorList>
    </citation>
    <scope>NUCLEOTIDE SEQUENCE</scope>
    <source>
        <strain evidence="4">MELC-2E11</strain>
        <tissue evidence="4">Siphon/mantle</tissue>
    </source>
</reference>
<sequence>MGTNGDQQKISNQDLLFECAKRGDVAGIENVLKTKNEDDADSDKVDVDVKDKDGMTALHYAARGHHLVAVQFLLENNAGTNLY</sequence>
<keyword evidence="2 3" id="KW-0040">ANK repeat</keyword>
<evidence type="ECO:0000313" key="5">
    <source>
        <dbReference type="Proteomes" id="UP001164746"/>
    </source>
</evidence>
<evidence type="ECO:0000313" key="4">
    <source>
        <dbReference type="EMBL" id="WAR08525.1"/>
    </source>
</evidence>
<dbReference type="Proteomes" id="UP001164746">
    <property type="component" value="Chromosome 6"/>
</dbReference>
<dbReference type="Pfam" id="PF12796">
    <property type="entry name" value="Ank_2"/>
    <property type="match status" value="1"/>
</dbReference>
<dbReference type="EMBL" id="CP111017">
    <property type="protein sequence ID" value="WAR08525.1"/>
    <property type="molecule type" value="Genomic_DNA"/>
</dbReference>
<accession>A0ABY7EES3</accession>
<evidence type="ECO:0000256" key="3">
    <source>
        <dbReference type="PROSITE-ProRule" id="PRU00023"/>
    </source>
</evidence>
<dbReference type="InterPro" id="IPR002110">
    <property type="entry name" value="Ankyrin_rpt"/>
</dbReference>